<proteinExistence type="predicted"/>
<comment type="caution">
    <text evidence="1">The sequence shown here is derived from an EMBL/GenBank/DDBJ whole genome shotgun (WGS) entry which is preliminary data.</text>
</comment>
<dbReference type="OrthoDB" id="9008236at2"/>
<name>A0A4U1JF79_9BACT</name>
<dbReference type="AlphaFoldDB" id="A0A4U1JF79"/>
<dbReference type="Proteomes" id="UP000309215">
    <property type="component" value="Unassembled WGS sequence"/>
</dbReference>
<gene>
    <name evidence="1" type="ORF">E8A74_09880</name>
</gene>
<organism evidence="1 2">
    <name type="scientific">Polyangium fumosum</name>
    <dbReference type="NCBI Taxonomy" id="889272"/>
    <lineage>
        <taxon>Bacteria</taxon>
        <taxon>Pseudomonadati</taxon>
        <taxon>Myxococcota</taxon>
        <taxon>Polyangia</taxon>
        <taxon>Polyangiales</taxon>
        <taxon>Polyangiaceae</taxon>
        <taxon>Polyangium</taxon>
    </lineage>
</organism>
<dbReference type="RefSeq" id="WP_136928711.1">
    <property type="nucleotide sequence ID" value="NZ_SSMQ01000008.1"/>
</dbReference>
<reference evidence="1 2" key="1">
    <citation type="submission" date="2019-04" db="EMBL/GenBank/DDBJ databases">
        <authorList>
            <person name="Li Y."/>
            <person name="Wang J."/>
        </authorList>
    </citation>
    <scope>NUCLEOTIDE SEQUENCE [LARGE SCALE GENOMIC DNA]</scope>
    <source>
        <strain evidence="1 2">DSM 14668</strain>
    </source>
</reference>
<dbReference type="EMBL" id="SSMQ01000008">
    <property type="protein sequence ID" value="TKD09912.1"/>
    <property type="molecule type" value="Genomic_DNA"/>
</dbReference>
<evidence type="ECO:0000313" key="1">
    <source>
        <dbReference type="EMBL" id="TKD09912.1"/>
    </source>
</evidence>
<protein>
    <submittedName>
        <fullName evidence="1">Uncharacterized protein</fullName>
    </submittedName>
</protein>
<evidence type="ECO:0000313" key="2">
    <source>
        <dbReference type="Proteomes" id="UP000309215"/>
    </source>
</evidence>
<keyword evidence="2" id="KW-1185">Reference proteome</keyword>
<accession>A0A4U1JF79</accession>
<sequence length="71" mass="8085">MDRDTAEKLNQMTLDAYFKLHDAVALVHASSSAPERKEYIMGFGRALGYLYTDVLCPLYKEYPDLKPDNIA</sequence>